<evidence type="ECO:0000256" key="2">
    <source>
        <dbReference type="ARBA" id="ARBA00002904"/>
    </source>
</evidence>
<dbReference type="SUPFAM" id="SSF51069">
    <property type="entry name" value="Carbonic anhydrase"/>
    <property type="match status" value="1"/>
</dbReference>
<evidence type="ECO:0000256" key="5">
    <source>
        <dbReference type="ARBA" id="ARBA00014628"/>
    </source>
</evidence>
<reference evidence="12 13" key="1">
    <citation type="submission" date="2021-03" db="EMBL/GenBank/DDBJ databases">
        <authorList>
            <person name="Gilmore M.S."/>
            <person name="Schwartzman J."/>
            <person name="Van Tyne D."/>
            <person name="Martin M."/>
            <person name="Earl A.M."/>
            <person name="Manson A.L."/>
            <person name="Straub T."/>
            <person name="Salamzade R."/>
            <person name="Saavedra J."/>
            <person name="Lebreton F."/>
            <person name="Prichula J."/>
            <person name="Schaufler K."/>
            <person name="Gaca A."/>
            <person name="Sgardioli B."/>
            <person name="Wagenaar J."/>
            <person name="Strong T."/>
        </authorList>
    </citation>
    <scope>NUCLEOTIDE SEQUENCE [LARGE SCALE GENOMIC DNA]</scope>
    <source>
        <strain evidence="12 13">665A</strain>
    </source>
</reference>
<dbReference type="InterPro" id="IPR041891">
    <property type="entry name" value="Alpha_CA_prokaryot-like"/>
</dbReference>
<keyword evidence="8 10" id="KW-0456">Lyase</keyword>
<evidence type="ECO:0000256" key="9">
    <source>
        <dbReference type="ARBA" id="ARBA00048348"/>
    </source>
</evidence>
<evidence type="ECO:0000256" key="4">
    <source>
        <dbReference type="ARBA" id="ARBA00012925"/>
    </source>
</evidence>
<reference evidence="12 13" key="2">
    <citation type="submission" date="2024-02" db="EMBL/GenBank/DDBJ databases">
        <title>The Genome Sequence of Enterococcus sp. DIV0159.</title>
        <authorList>
            <person name="Earl A."/>
            <person name="Manson A."/>
            <person name="Gilmore M."/>
            <person name="Sanders J."/>
            <person name="Shea T."/>
            <person name="Howe W."/>
            <person name="Livny J."/>
            <person name="Cuomo C."/>
            <person name="Neafsey D."/>
            <person name="Birren B."/>
        </authorList>
    </citation>
    <scope>NUCLEOTIDE SEQUENCE [LARGE SCALE GENOMIC DNA]</scope>
    <source>
        <strain evidence="12 13">665A</strain>
    </source>
</reference>
<keyword evidence="13" id="KW-1185">Reference proteome</keyword>
<gene>
    <name evidence="12" type="ORF">JZO67_005226</name>
</gene>
<organism evidence="12 13">
    <name type="scientific">Candidatus Enterococcus ferrettii</name>
    <dbReference type="NCBI Taxonomy" id="2815324"/>
    <lineage>
        <taxon>Bacteria</taxon>
        <taxon>Bacillati</taxon>
        <taxon>Bacillota</taxon>
        <taxon>Bacilli</taxon>
        <taxon>Lactobacillales</taxon>
        <taxon>Enterococcaceae</taxon>
        <taxon>Enterococcus</taxon>
    </lineage>
</organism>
<evidence type="ECO:0000313" key="12">
    <source>
        <dbReference type="EMBL" id="MEO1773242.1"/>
    </source>
</evidence>
<comment type="catalytic activity">
    <reaction evidence="9 10">
        <text>hydrogencarbonate + H(+) = CO2 + H2O</text>
        <dbReference type="Rhea" id="RHEA:10748"/>
        <dbReference type="ChEBI" id="CHEBI:15377"/>
        <dbReference type="ChEBI" id="CHEBI:15378"/>
        <dbReference type="ChEBI" id="CHEBI:16526"/>
        <dbReference type="ChEBI" id="CHEBI:17544"/>
        <dbReference type="EC" id="4.2.1.1"/>
    </reaction>
</comment>
<sequence length="219" mass="25098">MIDLPARFLIDYHEQNDWLPEAGTLQSPINIDSMQVRTVTAKEASSLKLFFNSKQRSFLNNGQNLQLLCQGKARLNGRRFSLVQMHFHAESEHTINHQHFPLEGHFLYRASNGQTAVVAVLYTLGNHNPAFEQVLHQFAQEKAEGECAVDALLPSDKSYYHYLGSLTTPPLTENVEWYVLQQTMTVSEEQVAAFEKIHGKNCRDLQSLNDRTILHFEER</sequence>
<dbReference type="SMART" id="SM01057">
    <property type="entry name" value="Carb_anhydrase"/>
    <property type="match status" value="1"/>
</dbReference>
<dbReference type="PANTHER" id="PTHR18952">
    <property type="entry name" value="CARBONIC ANHYDRASE"/>
    <property type="match status" value="1"/>
</dbReference>
<evidence type="ECO:0000256" key="6">
    <source>
        <dbReference type="ARBA" id="ARBA00022723"/>
    </source>
</evidence>
<proteinExistence type="inferred from homology"/>
<comment type="caution">
    <text evidence="12">The sequence shown here is derived from an EMBL/GenBank/DDBJ whole genome shotgun (WGS) entry which is preliminary data.</text>
</comment>
<accession>A0ABV0F186</accession>
<dbReference type="Pfam" id="PF00194">
    <property type="entry name" value="Carb_anhydrase"/>
    <property type="match status" value="1"/>
</dbReference>
<comment type="function">
    <text evidence="2 10">Reversible hydration of carbon dioxide.</text>
</comment>
<dbReference type="Proteomes" id="UP000664357">
    <property type="component" value="Unassembled WGS sequence"/>
</dbReference>
<evidence type="ECO:0000256" key="3">
    <source>
        <dbReference type="ARBA" id="ARBA00010718"/>
    </source>
</evidence>
<dbReference type="CDD" id="cd03124">
    <property type="entry name" value="alpha_CA_prokaryotic_like"/>
    <property type="match status" value="1"/>
</dbReference>
<evidence type="ECO:0000313" key="13">
    <source>
        <dbReference type="Proteomes" id="UP000664357"/>
    </source>
</evidence>
<name>A0ABV0F186_9ENTE</name>
<protein>
    <recommendedName>
        <fullName evidence="5 10">Carbonic anhydrase</fullName>
        <ecNumber evidence="4 10">4.2.1.1</ecNumber>
    </recommendedName>
</protein>
<dbReference type="PROSITE" id="PS00162">
    <property type="entry name" value="ALPHA_CA_1"/>
    <property type="match status" value="1"/>
</dbReference>
<evidence type="ECO:0000256" key="8">
    <source>
        <dbReference type="ARBA" id="ARBA00023239"/>
    </source>
</evidence>
<feature type="domain" description="Alpha-carbonic anhydrase" evidence="11">
    <location>
        <begin position="8"/>
        <end position="219"/>
    </location>
</feature>
<evidence type="ECO:0000256" key="10">
    <source>
        <dbReference type="RuleBase" id="RU367011"/>
    </source>
</evidence>
<dbReference type="InterPro" id="IPR023561">
    <property type="entry name" value="Carbonic_anhydrase_a-class"/>
</dbReference>
<comment type="cofactor">
    <cofactor evidence="1 10">
        <name>Zn(2+)</name>
        <dbReference type="ChEBI" id="CHEBI:29105"/>
    </cofactor>
</comment>
<dbReference type="PANTHER" id="PTHR18952:SF265">
    <property type="entry name" value="CARBONIC ANHYDRASE"/>
    <property type="match status" value="1"/>
</dbReference>
<dbReference type="EMBL" id="JAFREL020000008">
    <property type="protein sequence ID" value="MEO1773242.1"/>
    <property type="molecule type" value="Genomic_DNA"/>
</dbReference>
<dbReference type="InterPro" id="IPR018338">
    <property type="entry name" value="Carbonic_anhydrase_a-class_CS"/>
</dbReference>
<dbReference type="PROSITE" id="PS51144">
    <property type="entry name" value="ALPHA_CA_2"/>
    <property type="match status" value="1"/>
</dbReference>
<comment type="similarity">
    <text evidence="3 10">Belongs to the alpha-carbonic anhydrase family.</text>
</comment>
<keyword evidence="6 10" id="KW-0479">Metal-binding</keyword>
<dbReference type="Gene3D" id="3.10.200.10">
    <property type="entry name" value="Alpha carbonic anhydrase"/>
    <property type="match status" value="1"/>
</dbReference>
<evidence type="ECO:0000259" key="11">
    <source>
        <dbReference type="PROSITE" id="PS51144"/>
    </source>
</evidence>
<evidence type="ECO:0000256" key="1">
    <source>
        <dbReference type="ARBA" id="ARBA00001947"/>
    </source>
</evidence>
<keyword evidence="7 10" id="KW-0862">Zinc</keyword>
<evidence type="ECO:0000256" key="7">
    <source>
        <dbReference type="ARBA" id="ARBA00022833"/>
    </source>
</evidence>
<dbReference type="EC" id="4.2.1.1" evidence="4 10"/>
<dbReference type="InterPro" id="IPR001148">
    <property type="entry name" value="CA_dom"/>
</dbReference>
<dbReference type="InterPro" id="IPR036398">
    <property type="entry name" value="CA_dom_sf"/>
</dbReference>